<evidence type="ECO:0000256" key="2">
    <source>
        <dbReference type="SAM" id="MobiDB-lite"/>
    </source>
</evidence>
<reference evidence="3" key="1">
    <citation type="submission" date="2023-05" db="EMBL/GenBank/DDBJ databases">
        <authorList>
            <person name="Huff M."/>
        </authorList>
    </citation>
    <scope>NUCLEOTIDE SEQUENCE</scope>
</reference>
<dbReference type="GO" id="GO:0015031">
    <property type="term" value="P:protein transport"/>
    <property type="evidence" value="ECO:0007669"/>
    <property type="project" value="InterPro"/>
</dbReference>
<dbReference type="InterPro" id="IPR005061">
    <property type="entry name" value="Ist1"/>
</dbReference>
<comment type="similarity">
    <text evidence="1">Belongs to the IST1 family.</text>
</comment>
<feature type="compositionally biased region" description="Basic and acidic residues" evidence="2">
    <location>
        <begin position="371"/>
        <end position="381"/>
    </location>
</feature>
<dbReference type="PANTHER" id="PTHR12161:SF16">
    <property type="entry name" value="REGULATOR OF VPS4 ACTIVITY IN THE MVB PATHWAY PROTEIN"/>
    <property type="match status" value="1"/>
</dbReference>
<evidence type="ECO:0000256" key="1">
    <source>
        <dbReference type="ARBA" id="ARBA00005536"/>
    </source>
</evidence>
<evidence type="ECO:0008006" key="5">
    <source>
        <dbReference type="Google" id="ProtNLM"/>
    </source>
</evidence>
<keyword evidence="4" id="KW-1185">Reference proteome</keyword>
<dbReference type="Gene3D" id="1.20.1260.60">
    <property type="entry name" value="Vacuolar protein sorting-associated protein Ist1"/>
    <property type="match status" value="1"/>
</dbReference>
<dbReference type="AlphaFoldDB" id="A0AAD2A080"/>
<accession>A0AAD2A080</accession>
<dbReference type="Pfam" id="PF03398">
    <property type="entry name" value="Ist1"/>
    <property type="match status" value="1"/>
</dbReference>
<name>A0AAD2A080_9LAMI</name>
<dbReference type="InterPro" id="IPR042277">
    <property type="entry name" value="IST1-like"/>
</dbReference>
<protein>
    <recommendedName>
        <fullName evidence="5">IST1-like protein</fullName>
    </recommendedName>
</protein>
<proteinExistence type="inferred from homology"/>
<feature type="region of interest" description="Disordered" evidence="2">
    <location>
        <begin position="277"/>
        <end position="298"/>
    </location>
</feature>
<dbReference type="EMBL" id="OU503051">
    <property type="protein sequence ID" value="CAI9779087.1"/>
    <property type="molecule type" value="Genomic_DNA"/>
</dbReference>
<evidence type="ECO:0000313" key="4">
    <source>
        <dbReference type="Proteomes" id="UP000834106"/>
    </source>
</evidence>
<feature type="region of interest" description="Disordered" evidence="2">
    <location>
        <begin position="350"/>
        <end position="381"/>
    </location>
</feature>
<sequence>MGIRKKLQAVLGKGFRTPKFRFKFNLAIARLKVLKNQRQARYSISRSDVVELLKLGNHDSALLRVELVIKEQNMLDVFAIVEGYCHLLIERANLVEKEKVCPDELKEAVSSLIYAATRCGELPELQEIRAIFTAQFGKEFAANAAELRNGCIVNPKIVHKLSTRVPSLEEKMKLLKEIGSEYNIDIPIEKPASVLPVVNLESGTEYLQKQYPMTSSGVSNSEENRPMRPEDIETVEFFSDSVKLRRRYTDVVDAAQAAYESASYAAAAARAAVELSRSESTDRDGPSSPNVQARIEPKNSKMFIREKVVAGFADAKVELIFKKTHPIQNYSFSSRIERKTEQYKNGTEFKISLSGSSSDSADDDEGTKMSVGDEGRLGKEMVFDGSDDETAHMSRTPRSETYFMNTNMKDDMIEGRSTKPYCSSHKNFLLRSQTGLTMESETENSKKHFAEEIRTQGAEHLNVNKTPISVRTRRTYGR</sequence>
<evidence type="ECO:0000313" key="3">
    <source>
        <dbReference type="EMBL" id="CAI9779087.1"/>
    </source>
</evidence>
<gene>
    <name evidence="3" type="ORF">FPE_LOCUS26517</name>
</gene>
<organism evidence="3 4">
    <name type="scientific">Fraxinus pennsylvanica</name>
    <dbReference type="NCBI Taxonomy" id="56036"/>
    <lineage>
        <taxon>Eukaryota</taxon>
        <taxon>Viridiplantae</taxon>
        <taxon>Streptophyta</taxon>
        <taxon>Embryophyta</taxon>
        <taxon>Tracheophyta</taxon>
        <taxon>Spermatophyta</taxon>
        <taxon>Magnoliopsida</taxon>
        <taxon>eudicotyledons</taxon>
        <taxon>Gunneridae</taxon>
        <taxon>Pentapetalae</taxon>
        <taxon>asterids</taxon>
        <taxon>lamiids</taxon>
        <taxon>Lamiales</taxon>
        <taxon>Oleaceae</taxon>
        <taxon>Oleeae</taxon>
        <taxon>Fraxinus</taxon>
    </lineage>
</organism>
<dbReference type="PANTHER" id="PTHR12161">
    <property type="entry name" value="IST1 FAMILY MEMBER"/>
    <property type="match status" value="1"/>
</dbReference>
<dbReference type="FunFam" id="1.20.1260.60:FF:000002">
    <property type="entry name" value="Vacuolar protein sorting-associated protein IST1"/>
    <property type="match status" value="1"/>
</dbReference>
<dbReference type="Proteomes" id="UP000834106">
    <property type="component" value="Chromosome 16"/>
</dbReference>